<gene>
    <name evidence="1" type="ORF">PORY_000613</name>
</gene>
<accession>A0ACB7CFD9</accession>
<dbReference type="Proteomes" id="UP000768646">
    <property type="component" value="Unassembled WGS sequence"/>
</dbReference>
<dbReference type="EMBL" id="JABTEG010000002">
    <property type="protein sequence ID" value="KAG4305703.1"/>
    <property type="molecule type" value="Genomic_DNA"/>
</dbReference>
<reference evidence="1 2" key="1">
    <citation type="journal article" date="2021" name="Commun. Biol.">
        <title>Genomic insights into the host specific adaptation of the Pneumocystis genus.</title>
        <authorList>
            <person name="Cisse O.H."/>
            <person name="Ma L."/>
            <person name="Dekker J.P."/>
            <person name="Khil P.P."/>
            <person name="Youn J.-H."/>
            <person name="Brenchley J.M."/>
            <person name="Blair R."/>
            <person name="Pahar B."/>
            <person name="Chabe M."/>
            <person name="Van Rompay K.K.A."/>
            <person name="Keesler R."/>
            <person name="Sukura A."/>
            <person name="Hirsch V."/>
            <person name="Kutty G."/>
            <person name="Liu Y."/>
            <person name="Peng L."/>
            <person name="Chen J."/>
            <person name="Song J."/>
            <person name="Weissenbacher-Lang C."/>
            <person name="Xu J."/>
            <person name="Upham N.S."/>
            <person name="Stajich J.E."/>
            <person name="Cuomo C.A."/>
            <person name="Cushion M.T."/>
            <person name="Kovacs J.A."/>
        </authorList>
    </citation>
    <scope>NUCLEOTIDE SEQUENCE [LARGE SCALE GENOMIC DNA]</scope>
    <source>
        <strain evidence="1 2">RABM</strain>
    </source>
</reference>
<protein>
    <submittedName>
        <fullName evidence="1">Uncharacterized protein</fullName>
    </submittedName>
</protein>
<keyword evidence="2" id="KW-1185">Reference proteome</keyword>
<evidence type="ECO:0000313" key="1">
    <source>
        <dbReference type="EMBL" id="KAG4305703.1"/>
    </source>
</evidence>
<proteinExistence type="predicted"/>
<organism evidence="1 2">
    <name type="scientific">Pneumocystis oryctolagi</name>
    <dbReference type="NCBI Taxonomy" id="42067"/>
    <lineage>
        <taxon>Eukaryota</taxon>
        <taxon>Fungi</taxon>
        <taxon>Dikarya</taxon>
        <taxon>Ascomycota</taxon>
        <taxon>Taphrinomycotina</taxon>
        <taxon>Pneumocystomycetes</taxon>
        <taxon>Pneumocystaceae</taxon>
        <taxon>Pneumocystis</taxon>
    </lineage>
</organism>
<sequence>MSLMPFKIEKKEKTDDTETSASHPYKKYVSEQLTNESSSDISDKSQLECSYETSLSSSDIRVSYTTKKKSLELKKQSPDSNKFVTKNSLEFCKNKTPHNDVQNHVKIQKSSKKSKTLPTESFIENIPKSSKSKSNLSKSPFHHHVKQEKRISFQKDIIPSHLPNNELFDYNGSSNSTDDNDWDSVYDSSISSSPNENPLFQKIDTCLSKPQIQSRRSLLSCMLQDKSGKVLANSSSKSSPAISLSQTSASPIIYKQVTYNQHPVTNVPSTSPHVISPQMVRRNMFASELSESLRKNLLWERQQKSATMFNTLKCRHNTHKGEGIDKLSTQAHKENYYFFDDTDYGYNAAGW</sequence>
<name>A0ACB7CFD9_9ASCO</name>
<evidence type="ECO:0000313" key="2">
    <source>
        <dbReference type="Proteomes" id="UP000768646"/>
    </source>
</evidence>
<comment type="caution">
    <text evidence="1">The sequence shown here is derived from an EMBL/GenBank/DDBJ whole genome shotgun (WGS) entry which is preliminary data.</text>
</comment>